<dbReference type="KEGG" id="rlc:K227x_23130"/>
<evidence type="ECO:0000313" key="2">
    <source>
        <dbReference type="Proteomes" id="UP000318538"/>
    </source>
</evidence>
<protein>
    <submittedName>
        <fullName evidence="1">Uncharacterized protein</fullName>
    </submittedName>
</protein>
<reference evidence="1 2" key="1">
    <citation type="submission" date="2019-02" db="EMBL/GenBank/DDBJ databases">
        <title>Deep-cultivation of Planctomycetes and their phenomic and genomic characterization uncovers novel biology.</title>
        <authorList>
            <person name="Wiegand S."/>
            <person name="Jogler M."/>
            <person name="Boedeker C."/>
            <person name="Pinto D."/>
            <person name="Vollmers J."/>
            <person name="Rivas-Marin E."/>
            <person name="Kohn T."/>
            <person name="Peeters S.H."/>
            <person name="Heuer A."/>
            <person name="Rast P."/>
            <person name="Oberbeckmann S."/>
            <person name="Bunk B."/>
            <person name="Jeske O."/>
            <person name="Meyerdierks A."/>
            <person name="Storesund J.E."/>
            <person name="Kallscheuer N."/>
            <person name="Luecker S."/>
            <person name="Lage O.M."/>
            <person name="Pohl T."/>
            <person name="Merkel B.J."/>
            <person name="Hornburger P."/>
            <person name="Mueller R.-W."/>
            <person name="Bruemmer F."/>
            <person name="Labrenz M."/>
            <person name="Spormann A.M."/>
            <person name="Op den Camp H."/>
            <person name="Overmann J."/>
            <person name="Amann R."/>
            <person name="Jetten M.S.M."/>
            <person name="Mascher T."/>
            <person name="Medema M.H."/>
            <person name="Devos D.P."/>
            <person name="Kaster A.-K."/>
            <person name="Ovreas L."/>
            <person name="Rohde M."/>
            <person name="Galperin M.Y."/>
            <person name="Jogler C."/>
        </authorList>
    </citation>
    <scope>NUCLEOTIDE SEQUENCE [LARGE SCALE GENOMIC DNA]</scope>
    <source>
        <strain evidence="1 2">K22_7</strain>
    </source>
</reference>
<accession>A0A517NA88</accession>
<keyword evidence="2" id="KW-1185">Reference proteome</keyword>
<name>A0A517NA88_9BACT</name>
<dbReference type="AlphaFoldDB" id="A0A517NA88"/>
<organism evidence="1 2">
    <name type="scientific">Rubripirellula lacrimiformis</name>
    <dbReference type="NCBI Taxonomy" id="1930273"/>
    <lineage>
        <taxon>Bacteria</taxon>
        <taxon>Pseudomonadati</taxon>
        <taxon>Planctomycetota</taxon>
        <taxon>Planctomycetia</taxon>
        <taxon>Pirellulales</taxon>
        <taxon>Pirellulaceae</taxon>
        <taxon>Rubripirellula</taxon>
    </lineage>
</organism>
<evidence type="ECO:0000313" key="1">
    <source>
        <dbReference type="EMBL" id="QDT03928.1"/>
    </source>
</evidence>
<sequence>MPSGRRMQWLPMQWLPMQWLVDHCGDGPRSVRCKSSPIEWLRRDRFRLWLDVTDKDRNIVIPVPKLEFSWKRQFVLSRVQSQVRVDENAAVQAGTLAAPVAGCSDGSVYRGTACLIGPRAYSPRWRDAAMGLSIVSPGASSGRAL</sequence>
<gene>
    <name evidence="1" type="ORF">K227x_23130</name>
</gene>
<proteinExistence type="predicted"/>
<dbReference type="EMBL" id="CP036525">
    <property type="protein sequence ID" value="QDT03928.1"/>
    <property type="molecule type" value="Genomic_DNA"/>
</dbReference>
<dbReference type="Proteomes" id="UP000318538">
    <property type="component" value="Chromosome"/>
</dbReference>